<keyword evidence="1" id="KW-0472">Membrane</keyword>
<name>A0AAQ0V9Z9_CITKO</name>
<evidence type="ECO:0000256" key="1">
    <source>
        <dbReference type="SAM" id="Phobius"/>
    </source>
</evidence>
<feature type="transmembrane region" description="Helical" evidence="1">
    <location>
        <begin position="36"/>
        <end position="57"/>
    </location>
</feature>
<reference evidence="3" key="1">
    <citation type="submission" date="2018-10" db="EMBL/GenBank/DDBJ databases">
        <title>FDA dAtabase for Regulatory Grade micrObial Sequences (FDA-ARGOS): Supporting development and validation of Infectious Disease Dx tests.</title>
        <authorList>
            <person name="Goldberg B."/>
            <person name="Campos J."/>
            <person name="Tallon L."/>
            <person name="Sadzewicz L."/>
            <person name="Zhao X."/>
            <person name="Vavikolanu K."/>
            <person name="Mehta A."/>
            <person name="Aluvathingal J."/>
            <person name="Nadendla S."/>
            <person name="Geyer C."/>
            <person name="Nandy P."/>
            <person name="Yan Y."/>
            <person name="Sichtig H."/>
        </authorList>
    </citation>
    <scope>NUCLEOTIDE SEQUENCE [LARGE SCALE GENOMIC DNA]</scope>
    <source>
        <strain evidence="3">FDAARGOS_526</strain>
    </source>
</reference>
<keyword evidence="1" id="KW-0812">Transmembrane</keyword>
<protein>
    <submittedName>
        <fullName evidence="2">Uncharacterized protein</fullName>
    </submittedName>
</protein>
<accession>A0AAQ0V9Z9</accession>
<proteinExistence type="predicted"/>
<dbReference type="Proteomes" id="UP000282299">
    <property type="component" value="Unassembled WGS sequence"/>
</dbReference>
<evidence type="ECO:0000313" key="3">
    <source>
        <dbReference type="Proteomes" id="UP000282299"/>
    </source>
</evidence>
<gene>
    <name evidence="2" type="ORF">EGS84_18800</name>
</gene>
<evidence type="ECO:0000313" key="2">
    <source>
        <dbReference type="EMBL" id="RSC18847.1"/>
    </source>
</evidence>
<dbReference type="EMBL" id="RKIT01000002">
    <property type="protein sequence ID" value="RSC18847.1"/>
    <property type="molecule type" value="Genomic_DNA"/>
</dbReference>
<comment type="caution">
    <text evidence="2">The sequence shown here is derived from an EMBL/GenBank/DDBJ whole genome shotgun (WGS) entry which is preliminary data.</text>
</comment>
<feature type="transmembrane region" description="Helical" evidence="1">
    <location>
        <begin position="6"/>
        <end position="24"/>
    </location>
</feature>
<dbReference type="AlphaFoldDB" id="A0AAQ0V9Z9"/>
<organism evidence="2 3">
    <name type="scientific">Citrobacter koseri</name>
    <name type="common">Citrobacter diversus</name>
    <dbReference type="NCBI Taxonomy" id="545"/>
    <lineage>
        <taxon>Bacteria</taxon>
        <taxon>Pseudomonadati</taxon>
        <taxon>Pseudomonadota</taxon>
        <taxon>Gammaproteobacteria</taxon>
        <taxon>Enterobacterales</taxon>
        <taxon>Enterobacteriaceae</taxon>
        <taxon>Citrobacter</taxon>
    </lineage>
</organism>
<sequence>MAVEFYIAVLVMYCMAGWCTIRLYSHMGYFIRFSGYWRWVVWTLVFSLWPVSLPLFVEAFGQMIREEN</sequence>
<keyword evidence="1" id="KW-1133">Transmembrane helix</keyword>